<dbReference type="SUPFAM" id="SSF49879">
    <property type="entry name" value="SMAD/FHA domain"/>
    <property type="match status" value="1"/>
</dbReference>
<comment type="catalytic activity">
    <reaction evidence="11">
        <text>L-seryl-[protein] + ATP = O-phospho-L-seryl-[protein] + ADP + H(+)</text>
        <dbReference type="Rhea" id="RHEA:17989"/>
        <dbReference type="Rhea" id="RHEA-COMP:9863"/>
        <dbReference type="Rhea" id="RHEA-COMP:11604"/>
        <dbReference type="ChEBI" id="CHEBI:15378"/>
        <dbReference type="ChEBI" id="CHEBI:29999"/>
        <dbReference type="ChEBI" id="CHEBI:30616"/>
        <dbReference type="ChEBI" id="CHEBI:83421"/>
        <dbReference type="ChEBI" id="CHEBI:456216"/>
        <dbReference type="EC" id="2.7.11.1"/>
    </reaction>
</comment>
<evidence type="ECO:0000256" key="5">
    <source>
        <dbReference type="ARBA" id="ARBA00022679"/>
    </source>
</evidence>
<name>A0A6A7ALZ3_9PLEO</name>
<evidence type="ECO:0000256" key="4">
    <source>
        <dbReference type="ARBA" id="ARBA00022527"/>
    </source>
</evidence>
<dbReference type="PROSITE" id="PS50006">
    <property type="entry name" value="FHA_DOMAIN"/>
    <property type="match status" value="1"/>
</dbReference>
<dbReference type="InterPro" id="IPR008984">
    <property type="entry name" value="SMAD_FHA_dom_sf"/>
</dbReference>
<dbReference type="GO" id="GO:0000422">
    <property type="term" value="P:autophagy of mitochondrion"/>
    <property type="evidence" value="ECO:0007669"/>
    <property type="project" value="TreeGrafter"/>
</dbReference>
<feature type="domain" description="FHA" evidence="13">
    <location>
        <begin position="86"/>
        <end position="134"/>
    </location>
</feature>
<feature type="domain" description="Protein kinase" evidence="14">
    <location>
        <begin position="246"/>
        <end position="494"/>
    </location>
</feature>
<dbReference type="GO" id="GO:0005829">
    <property type="term" value="C:cytosol"/>
    <property type="evidence" value="ECO:0007669"/>
    <property type="project" value="TreeGrafter"/>
</dbReference>
<evidence type="ECO:0000313" key="15">
    <source>
        <dbReference type="EMBL" id="KAF2844140.1"/>
    </source>
</evidence>
<dbReference type="PANTHER" id="PTHR24348:SF22">
    <property type="entry name" value="NON-SPECIFIC SERINE_THREONINE PROTEIN KINASE"/>
    <property type="match status" value="1"/>
</dbReference>
<dbReference type="InterPro" id="IPR000719">
    <property type="entry name" value="Prot_kinase_dom"/>
</dbReference>
<feature type="compositionally biased region" description="Polar residues" evidence="12">
    <location>
        <begin position="132"/>
        <end position="141"/>
    </location>
</feature>
<feature type="region of interest" description="Disordered" evidence="12">
    <location>
        <begin position="132"/>
        <end position="155"/>
    </location>
</feature>
<dbReference type="InterPro" id="IPR036887">
    <property type="entry name" value="HTH_APSES_sf"/>
</dbReference>
<dbReference type="GO" id="GO:0004674">
    <property type="term" value="F:protein serine/threonine kinase activity"/>
    <property type="evidence" value="ECO:0007669"/>
    <property type="project" value="UniProtKB-KW"/>
</dbReference>
<evidence type="ECO:0000256" key="9">
    <source>
        <dbReference type="ARBA" id="ARBA00030237"/>
    </source>
</evidence>
<dbReference type="GO" id="GO:0005524">
    <property type="term" value="F:ATP binding"/>
    <property type="evidence" value="ECO:0007669"/>
    <property type="project" value="UniProtKB-KW"/>
</dbReference>
<gene>
    <name evidence="15" type="ORF">T440DRAFT_559780</name>
</gene>
<dbReference type="CDD" id="cd00060">
    <property type="entry name" value="FHA"/>
    <property type="match status" value="1"/>
</dbReference>
<dbReference type="InterPro" id="IPR011009">
    <property type="entry name" value="Kinase-like_dom_sf"/>
</dbReference>
<dbReference type="InterPro" id="IPR045269">
    <property type="entry name" value="Atg1-like"/>
</dbReference>
<dbReference type="EC" id="2.7.11.1" evidence="3"/>
<evidence type="ECO:0000256" key="8">
    <source>
        <dbReference type="ARBA" id="ARBA00022840"/>
    </source>
</evidence>
<dbReference type="SUPFAM" id="SSF54616">
    <property type="entry name" value="DNA-binding domain of Mlu1-box binding protein MBP1"/>
    <property type="match status" value="1"/>
</dbReference>
<keyword evidence="16" id="KW-1185">Reference proteome</keyword>
<keyword evidence="8" id="KW-0067">ATP-binding</keyword>
<dbReference type="Proteomes" id="UP000799423">
    <property type="component" value="Unassembled WGS sequence"/>
</dbReference>
<dbReference type="GO" id="GO:0000045">
    <property type="term" value="P:autophagosome assembly"/>
    <property type="evidence" value="ECO:0007669"/>
    <property type="project" value="TreeGrafter"/>
</dbReference>
<proteinExistence type="inferred from homology"/>
<comment type="similarity">
    <text evidence="2">Belongs to the protein kinase superfamily. CAMK Ser/Thr protein kinase family. CHEK2 subfamily.</text>
</comment>
<evidence type="ECO:0000259" key="14">
    <source>
        <dbReference type="PROSITE" id="PS50011"/>
    </source>
</evidence>
<dbReference type="EMBL" id="MU006412">
    <property type="protein sequence ID" value="KAF2844140.1"/>
    <property type="molecule type" value="Genomic_DNA"/>
</dbReference>
<dbReference type="GO" id="GO:0034045">
    <property type="term" value="C:phagophore assembly site membrane"/>
    <property type="evidence" value="ECO:0007669"/>
    <property type="project" value="UniProtKB-SubCell"/>
</dbReference>
<dbReference type="GO" id="GO:0010506">
    <property type="term" value="P:regulation of autophagy"/>
    <property type="evidence" value="ECO:0007669"/>
    <property type="project" value="InterPro"/>
</dbReference>
<evidence type="ECO:0000256" key="1">
    <source>
        <dbReference type="ARBA" id="ARBA00004623"/>
    </source>
</evidence>
<comment type="catalytic activity">
    <reaction evidence="10">
        <text>L-threonyl-[protein] + ATP = O-phospho-L-threonyl-[protein] + ADP + H(+)</text>
        <dbReference type="Rhea" id="RHEA:46608"/>
        <dbReference type="Rhea" id="RHEA-COMP:11060"/>
        <dbReference type="Rhea" id="RHEA-COMP:11605"/>
        <dbReference type="ChEBI" id="CHEBI:15378"/>
        <dbReference type="ChEBI" id="CHEBI:30013"/>
        <dbReference type="ChEBI" id="CHEBI:30616"/>
        <dbReference type="ChEBI" id="CHEBI:61977"/>
        <dbReference type="ChEBI" id="CHEBI:456216"/>
        <dbReference type="EC" id="2.7.11.1"/>
    </reaction>
</comment>
<evidence type="ECO:0000313" key="16">
    <source>
        <dbReference type="Proteomes" id="UP000799423"/>
    </source>
</evidence>
<evidence type="ECO:0000256" key="10">
    <source>
        <dbReference type="ARBA" id="ARBA00047899"/>
    </source>
</evidence>
<dbReference type="GO" id="GO:0005776">
    <property type="term" value="C:autophagosome"/>
    <property type="evidence" value="ECO:0007669"/>
    <property type="project" value="TreeGrafter"/>
</dbReference>
<dbReference type="InterPro" id="IPR000253">
    <property type="entry name" value="FHA_dom"/>
</dbReference>
<dbReference type="SUPFAM" id="SSF56112">
    <property type="entry name" value="Protein kinase-like (PK-like)"/>
    <property type="match status" value="1"/>
</dbReference>
<evidence type="ECO:0000256" key="12">
    <source>
        <dbReference type="SAM" id="MobiDB-lite"/>
    </source>
</evidence>
<keyword evidence="7 15" id="KW-0418">Kinase</keyword>
<dbReference type="Gene3D" id="1.10.510.10">
    <property type="entry name" value="Transferase(Phosphotransferase) domain 1"/>
    <property type="match status" value="1"/>
</dbReference>
<dbReference type="PANTHER" id="PTHR24348">
    <property type="entry name" value="SERINE/THREONINE-PROTEIN KINASE UNC-51-RELATED"/>
    <property type="match status" value="1"/>
</dbReference>
<evidence type="ECO:0000256" key="2">
    <source>
        <dbReference type="ARBA" id="ARBA00005575"/>
    </source>
</evidence>
<evidence type="ECO:0000256" key="7">
    <source>
        <dbReference type="ARBA" id="ARBA00022777"/>
    </source>
</evidence>
<organism evidence="15 16">
    <name type="scientific">Plenodomus tracheiphilus IPT5</name>
    <dbReference type="NCBI Taxonomy" id="1408161"/>
    <lineage>
        <taxon>Eukaryota</taxon>
        <taxon>Fungi</taxon>
        <taxon>Dikarya</taxon>
        <taxon>Ascomycota</taxon>
        <taxon>Pezizomycotina</taxon>
        <taxon>Dothideomycetes</taxon>
        <taxon>Pleosporomycetidae</taxon>
        <taxon>Pleosporales</taxon>
        <taxon>Pleosporineae</taxon>
        <taxon>Leptosphaeriaceae</taxon>
        <taxon>Plenodomus</taxon>
    </lineage>
</organism>
<comment type="subcellular location">
    <subcellularLocation>
        <location evidence="1">Preautophagosomal structure membrane</location>
        <topology evidence="1">Peripheral membrane protein</topology>
    </subcellularLocation>
</comment>
<keyword evidence="6" id="KW-0547">Nucleotide-binding</keyword>
<dbReference type="PROSITE" id="PS50011">
    <property type="entry name" value="PROTEIN_KINASE_DOM"/>
    <property type="match status" value="1"/>
</dbReference>
<evidence type="ECO:0000259" key="13">
    <source>
        <dbReference type="PROSITE" id="PS50006"/>
    </source>
</evidence>
<evidence type="ECO:0000256" key="6">
    <source>
        <dbReference type="ARBA" id="ARBA00022741"/>
    </source>
</evidence>
<dbReference type="Pfam" id="PF00498">
    <property type="entry name" value="FHA"/>
    <property type="match status" value="1"/>
</dbReference>
<dbReference type="GO" id="GO:0003677">
    <property type="term" value="F:DNA binding"/>
    <property type="evidence" value="ECO:0007669"/>
    <property type="project" value="InterPro"/>
</dbReference>
<dbReference type="OrthoDB" id="10252171at2759"/>
<dbReference type="Gene3D" id="3.10.260.10">
    <property type="entry name" value="Transcription regulator HTH, APSES-type DNA-binding domain"/>
    <property type="match status" value="1"/>
</dbReference>
<keyword evidence="5" id="KW-0808">Transferase</keyword>
<dbReference type="SMART" id="SM00240">
    <property type="entry name" value="FHA"/>
    <property type="match status" value="1"/>
</dbReference>
<dbReference type="GO" id="GO:0061709">
    <property type="term" value="P:reticulophagy"/>
    <property type="evidence" value="ECO:0007669"/>
    <property type="project" value="TreeGrafter"/>
</dbReference>
<dbReference type="Gene3D" id="2.60.200.20">
    <property type="match status" value="1"/>
</dbReference>
<reference evidence="15" key="1">
    <citation type="submission" date="2020-01" db="EMBL/GenBank/DDBJ databases">
        <authorList>
            <consortium name="DOE Joint Genome Institute"/>
            <person name="Haridas S."/>
            <person name="Albert R."/>
            <person name="Binder M."/>
            <person name="Bloem J."/>
            <person name="Labutti K."/>
            <person name="Salamov A."/>
            <person name="Andreopoulos B."/>
            <person name="Baker S.E."/>
            <person name="Barry K."/>
            <person name="Bills G."/>
            <person name="Bluhm B.H."/>
            <person name="Cannon C."/>
            <person name="Castanera R."/>
            <person name="Culley D.E."/>
            <person name="Daum C."/>
            <person name="Ezra D."/>
            <person name="Gonzalez J.B."/>
            <person name="Henrissat B."/>
            <person name="Kuo A."/>
            <person name="Liang C."/>
            <person name="Lipzen A."/>
            <person name="Lutzoni F."/>
            <person name="Magnuson J."/>
            <person name="Mondo S."/>
            <person name="Nolan M."/>
            <person name="Ohm R."/>
            <person name="Pangilinan J."/>
            <person name="Park H.-J."/>
            <person name="Ramirez L."/>
            <person name="Alfaro M."/>
            <person name="Sun H."/>
            <person name="Tritt A."/>
            <person name="Yoshinaga Y."/>
            <person name="Zwiers L.-H."/>
            <person name="Turgeon B.G."/>
            <person name="Goodwin S.B."/>
            <person name="Spatafora J.W."/>
            <person name="Crous P.W."/>
            <person name="Grigoriev I.V."/>
        </authorList>
    </citation>
    <scope>NUCLEOTIDE SEQUENCE</scope>
    <source>
        <strain evidence="15">IPT5</strain>
    </source>
</reference>
<protein>
    <recommendedName>
        <fullName evidence="3">non-specific serine/threonine protein kinase</fullName>
        <ecNumber evidence="3">2.7.11.1</ecNumber>
    </recommendedName>
    <alternativeName>
        <fullName evidence="9">Autophagy-related protein 1</fullName>
    </alternativeName>
</protein>
<dbReference type="GO" id="GO:0042594">
    <property type="term" value="P:response to starvation"/>
    <property type="evidence" value="ECO:0007669"/>
    <property type="project" value="TreeGrafter"/>
</dbReference>
<evidence type="ECO:0000256" key="11">
    <source>
        <dbReference type="ARBA" id="ARBA00048679"/>
    </source>
</evidence>
<dbReference type="Pfam" id="PF00069">
    <property type="entry name" value="Pkinase"/>
    <property type="match status" value="1"/>
</dbReference>
<dbReference type="GO" id="GO:0034727">
    <property type="term" value="P:piecemeal microautophagy of the nucleus"/>
    <property type="evidence" value="ECO:0007669"/>
    <property type="project" value="TreeGrafter"/>
</dbReference>
<keyword evidence="4" id="KW-0723">Serine/threonine-protein kinase</keyword>
<sequence>MASNSNVVFTLTAISIPARDAFCDNSHNRKYYNYHSPPSNTRADLGNELSQATNVGDDADENHCGQSTHQLLFTFDRRPKDIEQGWVFGSDPKKCDVLLGTSREGISGVHCRISYNRTNDLVLIDQSTHGTAVSYGHSNQGRAEKRSSPRCQRESRDASNNFTWILFPWMENKRVIIGHTIASLPNAPVVEFSVEIVTHEIPSRQFQALRDEFLYDMRSSIPLSITGDAHATSNSLRTHVPRRSIFVDGEMIGSGEHTVVYRTVNVSSGKTFAAKVLLCKIKSLAKVSAILGQSSHDHIVEFTYHDTQRELPRLIMEYLPLGNLADQDRTSRLTEWEAVTVLCQGLDALRYLHLLGIVHHNLNPNNILVHLREPGDLRIKVADVGLCTDHLLSTPCCGTDSYRAPELRDKSPYDETVDIWSLGVIVFQFAFELPPRMQDTDHASWCFMLSTAAENVRTVLGTLLSLCMLRISPDSRLSADECMEGATSYQDALIPTEDLQHVLRVSTEAYSSSVILGEIQRRIDQHVEGNADVSFQSWLSATVRTPLSLHQSGTDNLTRRPTLARTIGNPVLQNDKLGYYQMMCKPKTVSMRIIDHWLNATDLMLLAGITPSARIPIRKWLKQYGSVKRENNSLWVPFTSGLFLCQYLELEETLRPLLSQGQTSARAPSRRQNPFLQDAYIKAYDGKRLICLRKCDLWVNVTQLVRSRLICLLMDRLDETLQEGEWSYGYGPETEGKYVRPFRALNLCKDFGQALVEHNLRKILMDHGYKDPALHEGDDEMKRG</sequence>
<dbReference type="AlphaFoldDB" id="A0A6A7ALZ3"/>
<accession>A0A6A7ALZ3</accession>
<evidence type="ECO:0000256" key="3">
    <source>
        <dbReference type="ARBA" id="ARBA00012513"/>
    </source>
</evidence>
<feature type="compositionally biased region" description="Basic and acidic residues" evidence="12">
    <location>
        <begin position="142"/>
        <end position="155"/>
    </location>
</feature>